<dbReference type="Proteomes" id="UP001055108">
    <property type="component" value="Unassembled WGS sequence"/>
</dbReference>
<organism evidence="2 3">
    <name type="scientific">Methylobacterium gregans</name>
    <dbReference type="NCBI Taxonomy" id="374424"/>
    <lineage>
        <taxon>Bacteria</taxon>
        <taxon>Pseudomonadati</taxon>
        <taxon>Pseudomonadota</taxon>
        <taxon>Alphaproteobacteria</taxon>
        <taxon>Hyphomicrobiales</taxon>
        <taxon>Methylobacteriaceae</taxon>
        <taxon>Methylobacterium</taxon>
    </lineage>
</organism>
<keyword evidence="1" id="KW-0812">Transmembrane</keyword>
<reference evidence="2" key="2">
    <citation type="submission" date="2021-08" db="EMBL/GenBank/DDBJ databases">
        <authorList>
            <person name="Tani A."/>
            <person name="Ola A."/>
            <person name="Ogura Y."/>
            <person name="Katsura K."/>
            <person name="Hayashi T."/>
        </authorList>
    </citation>
    <scope>NUCLEOTIDE SEQUENCE</scope>
    <source>
        <strain evidence="2">NBRC 103626</strain>
    </source>
</reference>
<keyword evidence="3" id="KW-1185">Reference proteome</keyword>
<name>A0AA37MBH2_9HYPH</name>
<gene>
    <name evidence="2" type="ORF">NBEOAGPD_2058</name>
</gene>
<dbReference type="AlphaFoldDB" id="A0AA37MBH2"/>
<evidence type="ECO:0000313" key="2">
    <source>
        <dbReference type="EMBL" id="GJD78839.1"/>
    </source>
</evidence>
<proteinExistence type="predicted"/>
<dbReference type="EMBL" id="BPQM01000044">
    <property type="protein sequence ID" value="GJD78839.1"/>
    <property type="molecule type" value="Genomic_DNA"/>
</dbReference>
<evidence type="ECO:0000256" key="1">
    <source>
        <dbReference type="SAM" id="Phobius"/>
    </source>
</evidence>
<evidence type="ECO:0000313" key="3">
    <source>
        <dbReference type="Proteomes" id="UP001055108"/>
    </source>
</evidence>
<feature type="transmembrane region" description="Helical" evidence="1">
    <location>
        <begin position="35"/>
        <end position="54"/>
    </location>
</feature>
<keyword evidence="1" id="KW-1133">Transmembrane helix</keyword>
<reference evidence="2" key="1">
    <citation type="journal article" date="2016" name="Front. Microbiol.">
        <title>Genome Sequence of the Piezophilic, Mesophilic Sulfate-Reducing Bacterium Desulfovibrio indicus J2T.</title>
        <authorList>
            <person name="Cao J."/>
            <person name="Maignien L."/>
            <person name="Shao Z."/>
            <person name="Alain K."/>
            <person name="Jebbar M."/>
        </authorList>
    </citation>
    <scope>NUCLEOTIDE SEQUENCE</scope>
    <source>
        <strain evidence="2">NBRC 103626</strain>
    </source>
</reference>
<protein>
    <submittedName>
        <fullName evidence="2">Uncharacterized protein</fullName>
    </submittedName>
</protein>
<accession>A0AA37MBH2</accession>
<feature type="transmembrane region" description="Helical" evidence="1">
    <location>
        <begin position="9"/>
        <end position="29"/>
    </location>
</feature>
<sequence length="61" mass="6735">MRQWLGRAALWVLAVGFVSIGAGLIHLAVTGWQQSPVEAFPGMAFLLTGAAVWWHKLRLTF</sequence>
<dbReference type="RefSeq" id="WP_238302589.1">
    <property type="nucleotide sequence ID" value="NZ_BPQM01000044.1"/>
</dbReference>
<keyword evidence="1" id="KW-0472">Membrane</keyword>
<comment type="caution">
    <text evidence="2">The sequence shown here is derived from an EMBL/GenBank/DDBJ whole genome shotgun (WGS) entry which is preliminary data.</text>
</comment>